<protein>
    <submittedName>
        <fullName evidence="3">Uncharacterized protein</fullName>
    </submittedName>
</protein>
<name>A0ABY1R6B6_9FLAO</name>
<evidence type="ECO:0000313" key="4">
    <source>
        <dbReference type="Proteomes" id="UP001158050"/>
    </source>
</evidence>
<dbReference type="Gene3D" id="3.80.10.10">
    <property type="entry name" value="Ribonuclease Inhibitor"/>
    <property type="match status" value="1"/>
</dbReference>
<accession>A0ABY1R6B6</accession>
<dbReference type="SUPFAM" id="SSF52058">
    <property type="entry name" value="L domain-like"/>
    <property type="match status" value="1"/>
</dbReference>
<dbReference type="RefSeq" id="WP_283417234.1">
    <property type="nucleotide sequence ID" value="NZ_FXUO01000006.1"/>
</dbReference>
<dbReference type="EMBL" id="FXUO01000006">
    <property type="protein sequence ID" value="SMP94630.1"/>
    <property type="molecule type" value="Genomic_DNA"/>
</dbReference>
<sequence>MKKTLTLILISFTTLACSQDLKFENPSFEKSVLEKYPDIDINKDGKISKNEAENLKELDLMERHLTNANDVKFFKNLEYLSLTKNKIEKLKLENFPYLTKFYCAKNNIKSLEVSNLPNLQELAFGVNQLDKVKINDCPNIESLNFMDNNMKEINLSHFKKLKYLSADHNKLKNLNLAENPELIQFIVNGNNIMEINITKNPKLNMNILYIDDNVKLIGTEEQMKNFSPAPSPPPPM</sequence>
<keyword evidence="1" id="KW-0433">Leucine-rich repeat</keyword>
<keyword evidence="4" id="KW-1185">Reference proteome</keyword>
<dbReference type="PANTHER" id="PTHR47566:SF1">
    <property type="entry name" value="PROTEIN NUD1"/>
    <property type="match status" value="1"/>
</dbReference>
<reference evidence="3 4" key="1">
    <citation type="submission" date="2017-05" db="EMBL/GenBank/DDBJ databases">
        <authorList>
            <person name="Varghese N."/>
            <person name="Submissions S."/>
        </authorList>
    </citation>
    <scope>NUCLEOTIDE SEQUENCE [LARGE SCALE GENOMIC DNA]</scope>
    <source>
        <strain evidence="3 4">DSM 18015</strain>
    </source>
</reference>
<dbReference type="InterPro" id="IPR052574">
    <property type="entry name" value="CDIRP"/>
</dbReference>
<dbReference type="PANTHER" id="PTHR47566">
    <property type="match status" value="1"/>
</dbReference>
<evidence type="ECO:0000313" key="3">
    <source>
        <dbReference type="EMBL" id="SMP94630.1"/>
    </source>
</evidence>
<evidence type="ECO:0000256" key="2">
    <source>
        <dbReference type="ARBA" id="ARBA00022737"/>
    </source>
</evidence>
<keyword evidence="2" id="KW-0677">Repeat</keyword>
<dbReference type="Proteomes" id="UP001158050">
    <property type="component" value="Unassembled WGS sequence"/>
</dbReference>
<gene>
    <name evidence="3" type="ORF">SAMN05421679_10642</name>
</gene>
<evidence type="ECO:0000256" key="1">
    <source>
        <dbReference type="ARBA" id="ARBA00022614"/>
    </source>
</evidence>
<organism evidence="3 4">
    <name type="scientific">Epilithonimonas pallida</name>
    <dbReference type="NCBI Taxonomy" id="373671"/>
    <lineage>
        <taxon>Bacteria</taxon>
        <taxon>Pseudomonadati</taxon>
        <taxon>Bacteroidota</taxon>
        <taxon>Flavobacteriia</taxon>
        <taxon>Flavobacteriales</taxon>
        <taxon>Weeksellaceae</taxon>
        <taxon>Chryseobacterium group</taxon>
        <taxon>Epilithonimonas</taxon>
    </lineage>
</organism>
<proteinExistence type="predicted"/>
<comment type="caution">
    <text evidence="3">The sequence shown here is derived from an EMBL/GenBank/DDBJ whole genome shotgun (WGS) entry which is preliminary data.</text>
</comment>
<dbReference type="PROSITE" id="PS51257">
    <property type="entry name" value="PROKAR_LIPOPROTEIN"/>
    <property type="match status" value="1"/>
</dbReference>
<dbReference type="InterPro" id="IPR032675">
    <property type="entry name" value="LRR_dom_sf"/>
</dbReference>